<protein>
    <submittedName>
        <fullName evidence="1">Uncharacterized protein</fullName>
    </submittedName>
</protein>
<gene>
    <name evidence="1" type="ORF">C7H83_13280</name>
</gene>
<geneLocation type="plasmid" evidence="2">
    <name>pthf</name>
</geneLocation>
<dbReference type="RefSeq" id="WP_103892599.1">
    <property type="nucleotide sequence ID" value="NZ_CP027769.1"/>
</dbReference>
<keyword evidence="1" id="KW-0614">Plasmid</keyword>
<sequence length="83" mass="10264">MNLRQLKQYRTIWHFSVIDYLKGERLFFTKNQQEYFIEEVMFNSKKYPEDIVICWTTDKTSLRLFSLEDIKMTPPKNKKHKKK</sequence>
<name>A0A3G5FMA3_TETHA</name>
<organism evidence="1 2">
    <name type="scientific">Tetragenococcus halophilus</name>
    <name type="common">Pediococcus halophilus</name>
    <dbReference type="NCBI Taxonomy" id="51669"/>
    <lineage>
        <taxon>Bacteria</taxon>
        <taxon>Bacillati</taxon>
        <taxon>Bacillota</taxon>
        <taxon>Bacilli</taxon>
        <taxon>Lactobacillales</taxon>
        <taxon>Enterococcaceae</taxon>
        <taxon>Tetragenococcus</taxon>
    </lineage>
</organism>
<accession>A0A3G5FMA3</accession>
<dbReference type="AlphaFoldDB" id="A0A3G5FMA3"/>
<reference evidence="1 2" key="1">
    <citation type="journal article" date="2012" name="Int. J. Syst. Evol. Microbiol.">
        <title>Characterization of Tetragenococcus strains from sugar thick juice reveals a novel species, Tetragenococcus osmophilus sp. nov., and divides Tetragenococcus halophilus into two subspecies, T. halophilus subsp. halophilus subsp. nov. and T. halophilus subsp. flandriensis subsp. nov.</title>
        <authorList>
            <person name="Juste A."/>
            <person name="Van Trappen S."/>
            <person name="Verreth C."/>
            <person name="Cleenwerck I."/>
            <person name="De Vos P."/>
            <person name="Lievens B."/>
            <person name="Willems K.A."/>
        </authorList>
    </citation>
    <scope>NUCLEOTIDE SEQUENCE [LARGE SCALE GENOMIC DNA]</scope>
    <source>
        <strain evidence="1 2">LMG 26042</strain>
        <plasmid evidence="2">pthf</plasmid>
    </source>
</reference>
<dbReference type="Proteomes" id="UP000280475">
    <property type="component" value="Plasmid pTHF"/>
</dbReference>
<evidence type="ECO:0000313" key="2">
    <source>
        <dbReference type="Proteomes" id="UP000280475"/>
    </source>
</evidence>
<proteinExistence type="predicted"/>
<evidence type="ECO:0000313" key="1">
    <source>
        <dbReference type="EMBL" id="AYW51463.1"/>
    </source>
</evidence>
<dbReference type="EMBL" id="CP027769">
    <property type="protein sequence ID" value="AYW51463.1"/>
    <property type="molecule type" value="Genomic_DNA"/>
</dbReference>